<feature type="region of interest" description="Disordered" evidence="6">
    <location>
        <begin position="452"/>
        <end position="490"/>
    </location>
</feature>
<feature type="compositionally biased region" description="Acidic residues" evidence="6">
    <location>
        <begin position="335"/>
        <end position="344"/>
    </location>
</feature>
<feature type="compositionally biased region" description="Polar residues" evidence="6">
    <location>
        <begin position="474"/>
        <end position="490"/>
    </location>
</feature>
<dbReference type="PANTHER" id="PTHR12322">
    <property type="entry name" value="DOUBLESEX AND MAB-3 RELATED TRANSCRIPTION FACTOR DMRT"/>
    <property type="match status" value="1"/>
</dbReference>
<dbReference type="GO" id="GO:0046872">
    <property type="term" value="F:metal ion binding"/>
    <property type="evidence" value="ECO:0007669"/>
    <property type="project" value="UniProtKB-KW"/>
</dbReference>
<feature type="region of interest" description="Disordered" evidence="6">
    <location>
        <begin position="90"/>
        <end position="129"/>
    </location>
</feature>
<dbReference type="InterPro" id="IPR001275">
    <property type="entry name" value="DM_DNA-bd"/>
</dbReference>
<gene>
    <name evidence="8" type="ORF">BIW11_04084</name>
</gene>
<feature type="non-terminal residue" evidence="8">
    <location>
        <position position="490"/>
    </location>
</feature>
<dbReference type="SMART" id="SM00301">
    <property type="entry name" value="DM"/>
    <property type="match status" value="1"/>
</dbReference>
<keyword evidence="4 5" id="KW-0539">Nucleus</keyword>
<reference evidence="8 9" key="1">
    <citation type="journal article" date="2017" name="Gigascience">
        <title>Draft genome of the honey bee ectoparasitic mite, Tropilaelaps mercedesae, is shaped by the parasitic life history.</title>
        <authorList>
            <person name="Dong X."/>
            <person name="Armstrong S.D."/>
            <person name="Xia D."/>
            <person name="Makepeace B.L."/>
            <person name="Darby A.C."/>
            <person name="Kadowaki T."/>
        </authorList>
    </citation>
    <scope>NUCLEOTIDE SEQUENCE [LARGE SCALE GENOMIC DNA]</scope>
    <source>
        <strain evidence="8">Wuxi-XJTLU</strain>
    </source>
</reference>
<dbReference type="GO" id="GO:0000978">
    <property type="term" value="F:RNA polymerase II cis-regulatory region sequence-specific DNA binding"/>
    <property type="evidence" value="ECO:0007669"/>
    <property type="project" value="TreeGrafter"/>
</dbReference>
<evidence type="ECO:0000256" key="4">
    <source>
        <dbReference type="ARBA" id="ARBA00023242"/>
    </source>
</evidence>
<feature type="region of interest" description="Disordered" evidence="6">
    <location>
        <begin position="201"/>
        <end position="252"/>
    </location>
</feature>
<evidence type="ECO:0000259" key="7">
    <source>
        <dbReference type="PROSITE" id="PS50809"/>
    </source>
</evidence>
<feature type="region of interest" description="Disordered" evidence="6">
    <location>
        <begin position="265"/>
        <end position="429"/>
    </location>
</feature>
<dbReference type="EMBL" id="MNPL01015996">
    <property type="protein sequence ID" value="OQR70836.1"/>
    <property type="molecule type" value="Genomic_DNA"/>
</dbReference>
<keyword evidence="1 5" id="KW-0479">Metal-binding</keyword>
<dbReference type="InParanoid" id="A0A1V9XBN1"/>
<comment type="caution">
    <text evidence="8">The sequence shown here is derived from an EMBL/GenBank/DDBJ whole genome shotgun (WGS) entry which is preliminary data.</text>
</comment>
<keyword evidence="9" id="KW-1185">Reference proteome</keyword>
<dbReference type="AlphaFoldDB" id="A0A1V9XBN1"/>
<feature type="non-terminal residue" evidence="8">
    <location>
        <position position="1"/>
    </location>
</feature>
<dbReference type="InterPro" id="IPR036407">
    <property type="entry name" value="DM_DNA-bd_sf"/>
</dbReference>
<comment type="subcellular location">
    <subcellularLocation>
        <location evidence="5">Nucleus</location>
    </subcellularLocation>
</comment>
<evidence type="ECO:0000313" key="8">
    <source>
        <dbReference type="EMBL" id="OQR70836.1"/>
    </source>
</evidence>
<dbReference type="FunFam" id="4.10.1040.10:FF:000001">
    <property type="entry name" value="doublesex- and mab-3-related transcription factor 1"/>
    <property type="match status" value="1"/>
</dbReference>
<dbReference type="GO" id="GO:0000981">
    <property type="term" value="F:DNA-binding transcription factor activity, RNA polymerase II-specific"/>
    <property type="evidence" value="ECO:0007669"/>
    <property type="project" value="TreeGrafter"/>
</dbReference>
<evidence type="ECO:0000256" key="3">
    <source>
        <dbReference type="ARBA" id="ARBA00023125"/>
    </source>
</evidence>
<dbReference type="PROSITE" id="PS40000">
    <property type="entry name" value="DM_1"/>
    <property type="match status" value="1"/>
</dbReference>
<dbReference type="OrthoDB" id="6513122at2759"/>
<dbReference type="Pfam" id="PF00751">
    <property type="entry name" value="DM"/>
    <property type="match status" value="1"/>
</dbReference>
<dbReference type="PANTHER" id="PTHR12322:SF116">
    <property type="entry name" value="DOUBLESEX-MAB RELATED 99B"/>
    <property type="match status" value="1"/>
</dbReference>
<evidence type="ECO:0000256" key="5">
    <source>
        <dbReference type="PROSITE-ProRule" id="PRU00070"/>
    </source>
</evidence>
<dbReference type="GO" id="GO:0007548">
    <property type="term" value="P:sex differentiation"/>
    <property type="evidence" value="ECO:0007669"/>
    <property type="project" value="TreeGrafter"/>
</dbReference>
<keyword evidence="2 5" id="KW-0862">Zinc</keyword>
<dbReference type="Proteomes" id="UP000192247">
    <property type="component" value="Unassembled WGS sequence"/>
</dbReference>
<dbReference type="STRING" id="418985.A0A1V9XBN1"/>
<protein>
    <recommendedName>
        <fullName evidence="7">DM domain-containing protein</fullName>
    </recommendedName>
</protein>
<feature type="compositionally biased region" description="Low complexity" evidence="6">
    <location>
        <begin position="225"/>
        <end position="244"/>
    </location>
</feature>
<dbReference type="InterPro" id="IPR026607">
    <property type="entry name" value="DMRT"/>
</dbReference>
<dbReference type="SUPFAM" id="SSF82927">
    <property type="entry name" value="Cysteine-rich DNA binding domain, (DM domain)"/>
    <property type="match status" value="1"/>
</dbReference>
<feature type="region of interest" description="Disordered" evidence="6">
    <location>
        <begin position="1"/>
        <end position="21"/>
    </location>
</feature>
<dbReference type="Gene3D" id="4.10.1040.10">
    <property type="entry name" value="DM DNA-binding domain"/>
    <property type="match status" value="1"/>
</dbReference>
<accession>A0A1V9XBN1</accession>
<name>A0A1V9XBN1_9ACAR</name>
<proteinExistence type="predicted"/>
<keyword evidence="3 5" id="KW-0238">DNA-binding</keyword>
<evidence type="ECO:0000256" key="6">
    <source>
        <dbReference type="SAM" id="MobiDB-lite"/>
    </source>
</evidence>
<evidence type="ECO:0000313" key="9">
    <source>
        <dbReference type="Proteomes" id="UP000192247"/>
    </source>
</evidence>
<organism evidence="8 9">
    <name type="scientific">Tropilaelaps mercedesae</name>
    <dbReference type="NCBI Taxonomy" id="418985"/>
    <lineage>
        <taxon>Eukaryota</taxon>
        <taxon>Metazoa</taxon>
        <taxon>Ecdysozoa</taxon>
        <taxon>Arthropoda</taxon>
        <taxon>Chelicerata</taxon>
        <taxon>Arachnida</taxon>
        <taxon>Acari</taxon>
        <taxon>Parasitiformes</taxon>
        <taxon>Mesostigmata</taxon>
        <taxon>Gamasina</taxon>
        <taxon>Dermanyssoidea</taxon>
        <taxon>Laelapidae</taxon>
        <taxon>Tropilaelaps</taxon>
    </lineage>
</organism>
<feature type="DNA-binding region" description="DM" evidence="5">
    <location>
        <begin position="25"/>
        <end position="72"/>
    </location>
</feature>
<evidence type="ECO:0000256" key="1">
    <source>
        <dbReference type="ARBA" id="ARBA00022723"/>
    </source>
</evidence>
<sequence length="490" mass="51458">QGSQPPTPEKDQQACKGGATRRPNCARCRNHDVKVAVRGHKRHCPFRDCECEKCILIKERQVIMKKQVALRRQQEQDEQMGYTVVRTVSAAGSGAGDSPSGSVTMTTPTSASTPTSSGPSSSPVLLASSPTEVAPVGEILLAAGGSACPPAPPMGLPSPGFVGPLQTVRDAPSTSSLYLAFPGDGRPMTIPALIRCSDLSERASPSSPLSADKMADSGLARPSQPDDAAADTSRSSSSTNASPPNGVPLASLTADLYDTVHQQTPSSTYRLAAGATVADNRRALNVSGRARPGGSEVPAGGSAAAADPRRIYLSASPPNRRPASRNRRRRNSLEGADDREEDDSAAGQTKATTKDLRGGGSLCVPKMADGGNQQVEGAGGRVAKDLPRGVKTQEVSVHPRGPHITRDSPQSELPPIKRRRLQASPTSAFSTLGEYSQRWATVASSHDNAWRTHAQRRGTTTEEESISPYYKGCSLNSDATDSKHSSNLNA</sequence>
<feature type="domain" description="DM" evidence="7">
    <location>
        <begin position="25"/>
        <end position="72"/>
    </location>
</feature>
<dbReference type="PROSITE" id="PS50809">
    <property type="entry name" value="DM_2"/>
    <property type="match status" value="1"/>
</dbReference>
<dbReference type="GO" id="GO:0005634">
    <property type="term" value="C:nucleus"/>
    <property type="evidence" value="ECO:0007669"/>
    <property type="project" value="UniProtKB-SubCell"/>
</dbReference>
<evidence type="ECO:0000256" key="2">
    <source>
        <dbReference type="ARBA" id="ARBA00022833"/>
    </source>
</evidence>